<evidence type="ECO:0000313" key="1">
    <source>
        <dbReference type="EMBL" id="KZO91879.1"/>
    </source>
</evidence>
<proteinExistence type="predicted"/>
<organism evidence="1 2">
    <name type="scientific">Calocera viscosa (strain TUFC12733)</name>
    <dbReference type="NCBI Taxonomy" id="1330018"/>
    <lineage>
        <taxon>Eukaryota</taxon>
        <taxon>Fungi</taxon>
        <taxon>Dikarya</taxon>
        <taxon>Basidiomycota</taxon>
        <taxon>Agaricomycotina</taxon>
        <taxon>Dacrymycetes</taxon>
        <taxon>Dacrymycetales</taxon>
        <taxon>Dacrymycetaceae</taxon>
        <taxon>Calocera</taxon>
    </lineage>
</organism>
<keyword evidence="2" id="KW-1185">Reference proteome</keyword>
<dbReference type="AlphaFoldDB" id="A0A167HQK2"/>
<name>A0A167HQK2_CALVF</name>
<gene>
    <name evidence="1" type="ORF">CALVIDRAFT_333291</name>
</gene>
<protein>
    <submittedName>
        <fullName evidence="1">Uncharacterized protein</fullName>
    </submittedName>
</protein>
<dbReference type="EMBL" id="KV417317">
    <property type="protein sequence ID" value="KZO91879.1"/>
    <property type="molecule type" value="Genomic_DNA"/>
</dbReference>
<reference evidence="1 2" key="1">
    <citation type="journal article" date="2016" name="Mol. Biol. Evol.">
        <title>Comparative Genomics of Early-Diverging Mushroom-Forming Fungi Provides Insights into the Origins of Lignocellulose Decay Capabilities.</title>
        <authorList>
            <person name="Nagy L.G."/>
            <person name="Riley R."/>
            <person name="Tritt A."/>
            <person name="Adam C."/>
            <person name="Daum C."/>
            <person name="Floudas D."/>
            <person name="Sun H."/>
            <person name="Yadav J.S."/>
            <person name="Pangilinan J."/>
            <person name="Larsson K.H."/>
            <person name="Matsuura K."/>
            <person name="Barry K."/>
            <person name="Labutti K."/>
            <person name="Kuo R."/>
            <person name="Ohm R.A."/>
            <person name="Bhattacharya S.S."/>
            <person name="Shirouzu T."/>
            <person name="Yoshinaga Y."/>
            <person name="Martin F.M."/>
            <person name="Grigoriev I.V."/>
            <person name="Hibbett D.S."/>
        </authorList>
    </citation>
    <scope>NUCLEOTIDE SEQUENCE [LARGE SCALE GENOMIC DNA]</scope>
    <source>
        <strain evidence="1 2">TUFC12733</strain>
    </source>
</reference>
<evidence type="ECO:0000313" key="2">
    <source>
        <dbReference type="Proteomes" id="UP000076738"/>
    </source>
</evidence>
<sequence length="124" mass="14115">MWRVFGISDVVETREKDCDELATKLSWVTERILDKLPREGGDADVRASLDELSETASDGEKFLGKQPSKAEKYVAGTKRQETIARFIQKLDRLRLNLVEVRTTDLSTQFGQMQSQMAGMHAYDM</sequence>
<dbReference type="OrthoDB" id="10597558at2759"/>
<dbReference type="Proteomes" id="UP000076738">
    <property type="component" value="Unassembled WGS sequence"/>
</dbReference>
<accession>A0A167HQK2</accession>